<keyword evidence="2" id="KW-1185">Reference proteome</keyword>
<organism evidence="1 2">
    <name type="scientific">Chitiniphilus purpureus</name>
    <dbReference type="NCBI Taxonomy" id="2981137"/>
    <lineage>
        <taxon>Bacteria</taxon>
        <taxon>Pseudomonadati</taxon>
        <taxon>Pseudomonadota</taxon>
        <taxon>Betaproteobacteria</taxon>
        <taxon>Neisseriales</taxon>
        <taxon>Chitinibacteraceae</taxon>
        <taxon>Chitiniphilus</taxon>
    </lineage>
</organism>
<proteinExistence type="predicted"/>
<accession>A0ABY6DUH3</accession>
<gene>
    <name evidence="1" type="ORF">N8I74_06680</name>
</gene>
<dbReference type="Proteomes" id="UP001061302">
    <property type="component" value="Chromosome"/>
</dbReference>
<protein>
    <submittedName>
        <fullName evidence="1">Uncharacterized protein</fullName>
    </submittedName>
</protein>
<name>A0ABY6DUH3_9NEIS</name>
<evidence type="ECO:0000313" key="1">
    <source>
        <dbReference type="EMBL" id="UXY16701.1"/>
    </source>
</evidence>
<evidence type="ECO:0000313" key="2">
    <source>
        <dbReference type="Proteomes" id="UP001061302"/>
    </source>
</evidence>
<reference evidence="1" key="1">
    <citation type="submission" date="2022-10" db="EMBL/GenBank/DDBJ databases">
        <title>Chitiniphilus purpureus sp. nov., a novel chitin-degrading bacterium isolated from crawfish pond sediment.</title>
        <authorList>
            <person name="Li K."/>
        </authorList>
    </citation>
    <scope>NUCLEOTIDE SEQUENCE</scope>
    <source>
        <strain evidence="1">CD1</strain>
    </source>
</reference>
<dbReference type="RefSeq" id="WP_263126086.1">
    <property type="nucleotide sequence ID" value="NZ_CP106753.1"/>
</dbReference>
<dbReference type="EMBL" id="CP106753">
    <property type="protein sequence ID" value="UXY16701.1"/>
    <property type="molecule type" value="Genomic_DNA"/>
</dbReference>
<sequence>MNAPDLSLKISFTPSAQLLHFQDRAPPADLDLGHAAIPQTGDWIKIENQTFVVAGRLFHGVDQAGATHVDLLLAHPNELPANDLMNAFMSN</sequence>